<protein>
    <recommendedName>
        <fullName evidence="11">Intradiol ring-cleavage dioxygenases domain-containing protein</fullName>
    </recommendedName>
</protein>
<dbReference type="GO" id="GO:0018576">
    <property type="term" value="F:catechol 1,2-dioxygenase activity"/>
    <property type="evidence" value="ECO:0007669"/>
    <property type="project" value="InterPro"/>
</dbReference>
<keyword evidence="6" id="KW-0408">Iron</keyword>
<proteinExistence type="inferred from homology"/>
<evidence type="ECO:0000313" key="10">
    <source>
        <dbReference type="Proteomes" id="UP000799537"/>
    </source>
</evidence>
<dbReference type="PANTHER" id="PTHR33711:SF7">
    <property type="entry name" value="INTRADIOL RING-CLEAVAGE DIOXYGENASES DOMAIN-CONTAINING PROTEIN-RELATED"/>
    <property type="match status" value="1"/>
</dbReference>
<feature type="domain" description="Catechol dioxygenase N-terminal" evidence="8">
    <location>
        <begin position="32"/>
        <end position="106"/>
    </location>
</feature>
<dbReference type="OrthoDB" id="5238185at2759"/>
<keyword evidence="3" id="KW-0479">Metal-binding</keyword>
<feature type="domain" description="Intradiol ring-cleavage dioxygenases" evidence="7">
    <location>
        <begin position="116"/>
        <end position="292"/>
    </location>
</feature>
<accession>A0A6A6C452</accession>
<sequence>MNGVDKNHALPAGGLGHAYTEQVIKSIGPKTDARLKKVMTSLIRHVHDFAREVDLTFDEWMAGVEMINWAGQMSTNKRNEGQLLCDVIGIESLVDDITYRKAAEATDSATASAVLGPFWRHDTPLRDFGSSITFNTPSDGQVAYIHGTVTDAKTKEPLANALVDVWLASTNGLYEQQDDDQVEHNLRGKFLTNEKGEYVFYSLRPTPYPVPSDGPGGKLIQLLDRPLYRPAHIHYIVTADGYKPITTQVFDSESKYLENDAVFAVKDELVVKFVPRKGDPQAELELEYNISLAKEGEQGVSDKPLAHPGY</sequence>
<dbReference type="InterPro" id="IPR000627">
    <property type="entry name" value="Intradiol_dOase_C"/>
</dbReference>
<dbReference type="EMBL" id="ML993625">
    <property type="protein sequence ID" value="KAF2160632.1"/>
    <property type="molecule type" value="Genomic_DNA"/>
</dbReference>
<dbReference type="GeneID" id="54562552"/>
<dbReference type="InterPro" id="IPR015889">
    <property type="entry name" value="Intradiol_dOase_core"/>
</dbReference>
<evidence type="ECO:0000256" key="2">
    <source>
        <dbReference type="ARBA" id="ARBA00007825"/>
    </source>
</evidence>
<evidence type="ECO:0000313" key="9">
    <source>
        <dbReference type="EMBL" id="KAF2160632.1"/>
    </source>
</evidence>
<evidence type="ECO:0000256" key="5">
    <source>
        <dbReference type="ARBA" id="ARBA00023002"/>
    </source>
</evidence>
<keyword evidence="5" id="KW-0560">Oxidoreductase</keyword>
<gene>
    <name evidence="9" type="ORF">M409DRAFT_29020</name>
</gene>
<dbReference type="InterPro" id="IPR039390">
    <property type="entry name" value="1_2-HQD/HQD"/>
</dbReference>
<evidence type="ECO:0000256" key="1">
    <source>
        <dbReference type="ARBA" id="ARBA00001965"/>
    </source>
</evidence>
<dbReference type="SUPFAM" id="SSF49482">
    <property type="entry name" value="Aromatic compound dioxygenase"/>
    <property type="match status" value="1"/>
</dbReference>
<dbReference type="InterPro" id="IPR007535">
    <property type="entry name" value="Catechol_dOase_N"/>
</dbReference>
<comment type="similarity">
    <text evidence="2">Belongs to the intradiol ring-cleavage dioxygenase family.</text>
</comment>
<comment type="cofactor">
    <cofactor evidence="1">
        <name>Fe(3+)</name>
        <dbReference type="ChEBI" id="CHEBI:29034"/>
    </cofactor>
</comment>
<keyword evidence="10" id="KW-1185">Reference proteome</keyword>
<evidence type="ECO:0000259" key="8">
    <source>
        <dbReference type="Pfam" id="PF04444"/>
    </source>
</evidence>
<organism evidence="9 10">
    <name type="scientific">Zasmidium cellare ATCC 36951</name>
    <dbReference type="NCBI Taxonomy" id="1080233"/>
    <lineage>
        <taxon>Eukaryota</taxon>
        <taxon>Fungi</taxon>
        <taxon>Dikarya</taxon>
        <taxon>Ascomycota</taxon>
        <taxon>Pezizomycotina</taxon>
        <taxon>Dothideomycetes</taxon>
        <taxon>Dothideomycetidae</taxon>
        <taxon>Mycosphaerellales</taxon>
        <taxon>Mycosphaerellaceae</taxon>
        <taxon>Zasmidium</taxon>
    </lineage>
</organism>
<dbReference type="RefSeq" id="XP_033661521.1">
    <property type="nucleotide sequence ID" value="XM_033809280.1"/>
</dbReference>
<dbReference type="GO" id="GO:0008199">
    <property type="term" value="F:ferric iron binding"/>
    <property type="evidence" value="ECO:0007669"/>
    <property type="project" value="InterPro"/>
</dbReference>
<evidence type="ECO:0000256" key="6">
    <source>
        <dbReference type="ARBA" id="ARBA00023004"/>
    </source>
</evidence>
<dbReference type="PANTHER" id="PTHR33711">
    <property type="entry name" value="DIOXYGENASE, PUTATIVE (AFU_ORTHOLOGUE AFUA_2G02910)-RELATED"/>
    <property type="match status" value="1"/>
</dbReference>
<dbReference type="Pfam" id="PF00775">
    <property type="entry name" value="Dioxygenase_C"/>
    <property type="match status" value="1"/>
</dbReference>
<dbReference type="InterPro" id="IPR050770">
    <property type="entry name" value="Intradiol_RC_Dioxygenase"/>
</dbReference>
<dbReference type="GO" id="GO:0009712">
    <property type="term" value="P:catechol-containing compound metabolic process"/>
    <property type="evidence" value="ECO:0007669"/>
    <property type="project" value="InterPro"/>
</dbReference>
<keyword evidence="4" id="KW-0223">Dioxygenase</keyword>
<dbReference type="CDD" id="cd03461">
    <property type="entry name" value="1_2-HQD"/>
    <property type="match status" value="1"/>
</dbReference>
<evidence type="ECO:0000259" key="7">
    <source>
        <dbReference type="Pfam" id="PF00775"/>
    </source>
</evidence>
<dbReference type="Pfam" id="PF04444">
    <property type="entry name" value="Dioxygenase_N"/>
    <property type="match status" value="1"/>
</dbReference>
<evidence type="ECO:0008006" key="11">
    <source>
        <dbReference type="Google" id="ProtNLM"/>
    </source>
</evidence>
<dbReference type="Proteomes" id="UP000799537">
    <property type="component" value="Unassembled WGS sequence"/>
</dbReference>
<evidence type="ECO:0000256" key="3">
    <source>
        <dbReference type="ARBA" id="ARBA00022723"/>
    </source>
</evidence>
<name>A0A6A6C452_ZASCE</name>
<dbReference type="AlphaFoldDB" id="A0A6A6C452"/>
<dbReference type="Gene3D" id="2.60.130.10">
    <property type="entry name" value="Aromatic compound dioxygenase"/>
    <property type="match status" value="1"/>
</dbReference>
<evidence type="ECO:0000256" key="4">
    <source>
        <dbReference type="ARBA" id="ARBA00022964"/>
    </source>
</evidence>
<reference evidence="9" key="1">
    <citation type="journal article" date="2020" name="Stud. Mycol.">
        <title>101 Dothideomycetes genomes: a test case for predicting lifestyles and emergence of pathogens.</title>
        <authorList>
            <person name="Haridas S."/>
            <person name="Albert R."/>
            <person name="Binder M."/>
            <person name="Bloem J."/>
            <person name="Labutti K."/>
            <person name="Salamov A."/>
            <person name="Andreopoulos B."/>
            <person name="Baker S."/>
            <person name="Barry K."/>
            <person name="Bills G."/>
            <person name="Bluhm B."/>
            <person name="Cannon C."/>
            <person name="Castanera R."/>
            <person name="Culley D."/>
            <person name="Daum C."/>
            <person name="Ezra D."/>
            <person name="Gonzalez J."/>
            <person name="Henrissat B."/>
            <person name="Kuo A."/>
            <person name="Liang C."/>
            <person name="Lipzen A."/>
            <person name="Lutzoni F."/>
            <person name="Magnuson J."/>
            <person name="Mondo S."/>
            <person name="Nolan M."/>
            <person name="Ohm R."/>
            <person name="Pangilinan J."/>
            <person name="Park H.-J."/>
            <person name="Ramirez L."/>
            <person name="Alfaro M."/>
            <person name="Sun H."/>
            <person name="Tritt A."/>
            <person name="Yoshinaga Y."/>
            <person name="Zwiers L.-H."/>
            <person name="Turgeon B."/>
            <person name="Goodwin S."/>
            <person name="Spatafora J."/>
            <person name="Crous P."/>
            <person name="Grigoriev I."/>
        </authorList>
    </citation>
    <scope>NUCLEOTIDE SEQUENCE</scope>
    <source>
        <strain evidence="9">ATCC 36951</strain>
    </source>
</reference>